<evidence type="ECO:0000313" key="2">
    <source>
        <dbReference type="Proteomes" id="UP000239494"/>
    </source>
</evidence>
<evidence type="ECO:0008006" key="3">
    <source>
        <dbReference type="Google" id="ProtNLM"/>
    </source>
</evidence>
<dbReference type="Proteomes" id="UP000239494">
    <property type="component" value="Unassembled WGS sequence"/>
</dbReference>
<evidence type="ECO:0000313" key="1">
    <source>
        <dbReference type="EMBL" id="PRY41300.1"/>
    </source>
</evidence>
<sequence length="107" mass="11472">MADFETDLQDVENGIVRDVVPMVEHFTKVVSDLETITEGRAAAMFGGGAFFSTVQAMSLYESTSTAAVEGQRAVVGSLEAFREALEDVVRTYRAVDEGAADGFRGSL</sequence>
<dbReference type="AlphaFoldDB" id="A0A2T0T6L9"/>
<reference evidence="1 2" key="1">
    <citation type="submission" date="2018-03" db="EMBL/GenBank/DDBJ databases">
        <title>Genomic Encyclopedia of Archaeal and Bacterial Type Strains, Phase II (KMG-II): from individual species to whole genera.</title>
        <authorList>
            <person name="Goeker M."/>
        </authorList>
    </citation>
    <scope>NUCLEOTIDE SEQUENCE [LARGE SCALE GENOMIC DNA]</scope>
    <source>
        <strain evidence="1 2">DSM 44720</strain>
    </source>
</reference>
<dbReference type="OrthoDB" id="3697279at2"/>
<protein>
    <recommendedName>
        <fullName evidence="3">Excreted virulence factor EspC (Type VII ESX diderm)</fullName>
    </recommendedName>
</protein>
<dbReference type="EMBL" id="PVTF01000005">
    <property type="protein sequence ID" value="PRY41300.1"/>
    <property type="molecule type" value="Genomic_DNA"/>
</dbReference>
<proteinExistence type="predicted"/>
<comment type="caution">
    <text evidence="1">The sequence shown here is derived from an EMBL/GenBank/DDBJ whole genome shotgun (WGS) entry which is preliminary data.</text>
</comment>
<keyword evidence="2" id="KW-1185">Reference proteome</keyword>
<accession>A0A2T0T6L9</accession>
<organism evidence="1 2">
    <name type="scientific">Umezawaea tangerina</name>
    <dbReference type="NCBI Taxonomy" id="84725"/>
    <lineage>
        <taxon>Bacteria</taxon>
        <taxon>Bacillati</taxon>
        <taxon>Actinomycetota</taxon>
        <taxon>Actinomycetes</taxon>
        <taxon>Pseudonocardiales</taxon>
        <taxon>Pseudonocardiaceae</taxon>
        <taxon>Umezawaea</taxon>
    </lineage>
</organism>
<dbReference type="RefSeq" id="WP_106188348.1">
    <property type="nucleotide sequence ID" value="NZ_PVTF01000005.1"/>
</dbReference>
<name>A0A2T0T6L9_9PSEU</name>
<gene>
    <name evidence="1" type="ORF">CLV43_10558</name>
</gene>